<protein>
    <recommendedName>
        <fullName evidence="2">Rab proteins geranylgeranyltransferase component A</fullName>
    </recommendedName>
</protein>
<comment type="function">
    <text evidence="2">Substrate-binding subunit (component A) of the Rab geranylgeranyltransferase (GGTase) complex. Binds unprenylated Rab proteins and presents the substrate peptide to the catalytic component B. The component A is thought to be regenerated by transferring its prenylated Rab back to the donor membrane.</text>
</comment>
<sequence>MLSPERRPSMAERRPSMLYDNGMNQISTTLIPHLAGIEDPLPENTPEKVDVLIIGTGMVESVLAAALSWQGSSVLHIDKNDYYGDTSATLTVDQVKRWVKNINNGSLKGYTNAKLYVSNLIGNGKYASRDFGIDLSPKILFAKSDLLSILIKSRVYQYLEFQSLSNFHTYENDSFEKLTNSKQEIFTDQKLPLMTKRNLMRFIKFVFDWENHPDIWKPYQDKPLDQFLTEKFKLERAQISELVFSIGLCYNHNAKMPAVFQRIRRYLSSFDVYGPFPVLYSKYGGAGEVSQGFCRSAAVGGATYKLNESLRSYNPSTQVATFSDGSNVTVTEKVIVSPTQSPPEAQNIPDQKYEVHRLTCIVDKPCLEWFNEGESAAVVVFPPGSLKSQNTEVVQVLILGPGSETCPDGTCIWYLSTSQDGPKAELDLDAALEAMEISILRESSTELENDNEIVQFSNNGHTIVNSVKLGQSFREYVPRERLQFLFKLYYTQFTSTPPFDVVNPAYFDTKKFSNGKQLMIPGASDNGVIYSPMPSVELSYDEVITAAKVLYEKIVGSDDDFFDVDFEDEEEMNGNGTMTNENGTTGVGTQTNAGIANPIIYENAIVDDDDESQDIEMDNEMHDDSEFVGEMEI</sequence>
<evidence type="ECO:0000256" key="1">
    <source>
        <dbReference type="ARBA" id="ARBA00005593"/>
    </source>
</evidence>
<dbReference type="Proteomes" id="UP001623330">
    <property type="component" value="Unassembled WGS sequence"/>
</dbReference>
<comment type="caution">
    <text evidence="3">The sequence shown here is derived from an EMBL/GenBank/DDBJ whole genome shotgun (WGS) entry which is preliminary data.</text>
</comment>
<reference evidence="3 4" key="1">
    <citation type="submission" date="2024-05" db="EMBL/GenBank/DDBJ databases">
        <title>Long read based assembly of the Candida bracarensis genome reveals expanded adhesin content.</title>
        <authorList>
            <person name="Marcet-Houben M."/>
            <person name="Ksiezopolska E."/>
            <person name="Gabaldon T."/>
        </authorList>
    </citation>
    <scope>NUCLEOTIDE SEQUENCE [LARGE SCALE GENOMIC DNA]</scope>
    <source>
        <strain evidence="3 4">CBM6</strain>
    </source>
</reference>
<dbReference type="InterPro" id="IPR036188">
    <property type="entry name" value="FAD/NAD-bd_sf"/>
</dbReference>
<organism evidence="3 4">
    <name type="scientific">Nakaseomyces bracarensis</name>
    <dbReference type="NCBI Taxonomy" id="273131"/>
    <lineage>
        <taxon>Eukaryota</taxon>
        <taxon>Fungi</taxon>
        <taxon>Dikarya</taxon>
        <taxon>Ascomycota</taxon>
        <taxon>Saccharomycotina</taxon>
        <taxon>Saccharomycetes</taxon>
        <taxon>Saccharomycetales</taxon>
        <taxon>Saccharomycetaceae</taxon>
        <taxon>Nakaseomyces</taxon>
    </lineage>
</organism>
<dbReference type="PIRSF" id="PIRSF037514">
    <property type="entry name" value="Rab_ger_ger_transf_A_fun"/>
    <property type="match status" value="1"/>
</dbReference>
<evidence type="ECO:0000313" key="3">
    <source>
        <dbReference type="EMBL" id="KAL3231758.1"/>
    </source>
</evidence>
<gene>
    <name evidence="3" type="ORF">RNJ44_00293</name>
</gene>
<dbReference type="PRINTS" id="PR00891">
    <property type="entry name" value="RABGDIREP"/>
</dbReference>
<name>A0ABR4NTG5_9SACH</name>
<dbReference type="SUPFAM" id="SSF54373">
    <property type="entry name" value="FAD-linked reductases, C-terminal domain"/>
    <property type="match status" value="1"/>
</dbReference>
<dbReference type="Gene3D" id="1.10.405.10">
    <property type="entry name" value="Guanine Nucleotide Dissociation Inhibitor, domain 1"/>
    <property type="match status" value="1"/>
</dbReference>
<accession>A0ABR4NTG5</accession>
<dbReference type="PRINTS" id="PR00894">
    <property type="entry name" value="YEASTMRS6P"/>
</dbReference>
<evidence type="ECO:0000256" key="2">
    <source>
        <dbReference type="PIRNR" id="PIRNR037514"/>
    </source>
</evidence>
<dbReference type="PANTHER" id="PTHR11787:SF4">
    <property type="entry name" value="CHM, RAB ESCORT PROTEIN 1"/>
    <property type="match status" value="1"/>
</dbReference>
<dbReference type="SUPFAM" id="SSF51905">
    <property type="entry name" value="FAD/NAD(P)-binding domain"/>
    <property type="match status" value="1"/>
</dbReference>
<keyword evidence="4" id="KW-1185">Reference proteome</keyword>
<evidence type="ECO:0000313" key="4">
    <source>
        <dbReference type="Proteomes" id="UP001623330"/>
    </source>
</evidence>
<dbReference type="PANTHER" id="PTHR11787">
    <property type="entry name" value="RAB GDP-DISSOCIATION INHIBITOR"/>
    <property type="match status" value="1"/>
</dbReference>
<dbReference type="Gene3D" id="3.50.50.60">
    <property type="entry name" value="FAD/NAD(P)-binding domain"/>
    <property type="match status" value="1"/>
</dbReference>
<proteinExistence type="inferred from homology"/>
<dbReference type="Gene3D" id="3.30.519.10">
    <property type="entry name" value="Guanine Nucleotide Dissociation Inhibitor, domain 2"/>
    <property type="match status" value="1"/>
</dbReference>
<dbReference type="InterPro" id="IPR018203">
    <property type="entry name" value="GDP_dissociation_inhibitor"/>
</dbReference>
<comment type="similarity">
    <text evidence="1 2">Belongs to the Rab GDI family.</text>
</comment>
<dbReference type="EMBL" id="JBEVYD010000006">
    <property type="protein sequence ID" value="KAL3231758.1"/>
    <property type="molecule type" value="Genomic_DNA"/>
</dbReference>
<dbReference type="InterPro" id="IPR017230">
    <property type="entry name" value="Mrs6"/>
</dbReference>
<dbReference type="Pfam" id="PF00996">
    <property type="entry name" value="GDI"/>
    <property type="match status" value="1"/>
</dbReference>